<keyword evidence="3" id="KW-1185">Reference proteome</keyword>
<feature type="compositionally biased region" description="Pro residues" evidence="1">
    <location>
        <begin position="157"/>
        <end position="173"/>
    </location>
</feature>
<name>A0AAD7NVD3_9AGAR</name>
<dbReference type="EMBL" id="JARJLG010000012">
    <property type="protein sequence ID" value="KAJ7776629.1"/>
    <property type="molecule type" value="Genomic_DNA"/>
</dbReference>
<comment type="caution">
    <text evidence="2">The sequence shown here is derived from an EMBL/GenBank/DDBJ whole genome shotgun (WGS) entry which is preliminary data.</text>
</comment>
<proteinExistence type="predicted"/>
<accession>A0AAD7NVD3</accession>
<gene>
    <name evidence="2" type="ORF">DFH07DRAFT_936905</name>
</gene>
<evidence type="ECO:0000313" key="3">
    <source>
        <dbReference type="Proteomes" id="UP001215280"/>
    </source>
</evidence>
<feature type="region of interest" description="Disordered" evidence="1">
    <location>
        <begin position="339"/>
        <end position="359"/>
    </location>
</feature>
<dbReference type="AlphaFoldDB" id="A0AAD7NVD3"/>
<feature type="region of interest" description="Disordered" evidence="1">
    <location>
        <begin position="1"/>
        <end position="49"/>
    </location>
</feature>
<reference evidence="2" key="1">
    <citation type="submission" date="2023-03" db="EMBL/GenBank/DDBJ databases">
        <title>Massive genome expansion in bonnet fungi (Mycena s.s.) driven by repeated elements and novel gene families across ecological guilds.</title>
        <authorList>
            <consortium name="Lawrence Berkeley National Laboratory"/>
            <person name="Harder C.B."/>
            <person name="Miyauchi S."/>
            <person name="Viragh M."/>
            <person name="Kuo A."/>
            <person name="Thoen E."/>
            <person name="Andreopoulos B."/>
            <person name="Lu D."/>
            <person name="Skrede I."/>
            <person name="Drula E."/>
            <person name="Henrissat B."/>
            <person name="Morin E."/>
            <person name="Kohler A."/>
            <person name="Barry K."/>
            <person name="LaButti K."/>
            <person name="Morin E."/>
            <person name="Salamov A."/>
            <person name="Lipzen A."/>
            <person name="Mereny Z."/>
            <person name="Hegedus B."/>
            <person name="Baldrian P."/>
            <person name="Stursova M."/>
            <person name="Weitz H."/>
            <person name="Taylor A."/>
            <person name="Grigoriev I.V."/>
            <person name="Nagy L.G."/>
            <person name="Martin F."/>
            <person name="Kauserud H."/>
        </authorList>
    </citation>
    <scope>NUCLEOTIDE SEQUENCE</scope>
    <source>
        <strain evidence="2">CBHHK188m</strain>
    </source>
</reference>
<feature type="compositionally biased region" description="Basic residues" evidence="1">
    <location>
        <begin position="199"/>
        <end position="209"/>
    </location>
</feature>
<organism evidence="2 3">
    <name type="scientific">Mycena maculata</name>
    <dbReference type="NCBI Taxonomy" id="230809"/>
    <lineage>
        <taxon>Eukaryota</taxon>
        <taxon>Fungi</taxon>
        <taxon>Dikarya</taxon>
        <taxon>Basidiomycota</taxon>
        <taxon>Agaricomycotina</taxon>
        <taxon>Agaricomycetes</taxon>
        <taxon>Agaricomycetidae</taxon>
        <taxon>Agaricales</taxon>
        <taxon>Marasmiineae</taxon>
        <taxon>Mycenaceae</taxon>
        <taxon>Mycena</taxon>
    </lineage>
</organism>
<feature type="region of interest" description="Disordered" evidence="1">
    <location>
        <begin position="140"/>
        <end position="240"/>
    </location>
</feature>
<evidence type="ECO:0000256" key="1">
    <source>
        <dbReference type="SAM" id="MobiDB-lite"/>
    </source>
</evidence>
<protein>
    <submittedName>
        <fullName evidence="2">Uncharacterized protein</fullName>
    </submittedName>
</protein>
<dbReference type="Proteomes" id="UP001215280">
    <property type="component" value="Unassembled WGS sequence"/>
</dbReference>
<evidence type="ECO:0000313" key="2">
    <source>
        <dbReference type="EMBL" id="KAJ7776629.1"/>
    </source>
</evidence>
<sequence length="516" mass="54782">MLASTWLSPTRVPVPRSFTAPATPVTTNDFKPPSPPTSVRPCNSESGYSDEERTAEALSLRLQCPTPTFSQSSKLSHMASGHVQNPVSPMMHRGQGIGNLRQYTDYGTMLVNDAATPAPGFSGLLRRNSSRFRLKLRPSKCSLRSADESSEGGDSNPGPPLPTGKPLPLPPLFSPCTSPIGESDDDAVPSSMADVPRPAHPKFKIRRKPVPQYHPTPDSDSSSDYGSDESSEPEQSSALQNVGPNVFIAYDDDSSFTLAAAFTHVIRLVPADAVGTGILRATPSEVTLETTTGVHTLRLPIPPPAAQPGIPDSVSVSKLSSINVRSTFVPSSVPRQAVLGFASPSDPDPPSVSGEDTRHPSDLLPCANFSYADLVATQEFLAASGRIVSLQELAYFLIDVSTPSDAPPLGLQASQIDTALAFLRPHPFAAGARLRVLVMTPRGQLAVEGLALLACYLARAERCSVRSALLKFEGSVGTVSRPWRGLLGPDEVIATYLEELLAEDSKCNAPGPASPY</sequence>